<dbReference type="CDD" id="cd13960">
    <property type="entry name" value="PT_UbiA_HPT1"/>
    <property type="match status" value="1"/>
</dbReference>
<sequence length="490" mass="54371">MGGLEEKGFGFGSEAICGYKKKKEEGNMGFGFGREGSWVWKRNICVKILNRELKLAREDFGDPIAERDRSMIGTNASSCFTASQYPILEQDGLQRKLWSSKTQTRGCVIPLQVVSVKQLRSKSIICQQKKCFRCSSTRFSSLTDDSRNHESITTIRSHVITKKYQLGAIHKHEYASKPEDDYSTSFLNVLSKQLEAFYLFSRPHTVIGTVIGIVSVSLLPVETIADLTPTFFMGLLKALVPSILMNIYIVGLNQLFDVEIDKVNKPDLPVASGAFSMSTGITIVTASLLMSFAMGIIFKSPPLFASLLVGFLLGSAYSIDLPFLRWKRHAVLAATCILIVRAVVVQLAYFLHMQNYVLGRPVIITKSLVFAAAFICFFSAVIALFKDIPDVDGDKEFGIQSFSVRLGQERVFWLCVNMLTLAYGAAVVIGASSSFLPSKLVTILGHLALASSLLVRAQSVDLASKASVTSFYMFIWKLFYAEYFLIPFVR</sequence>
<dbReference type="InterPro" id="IPR044878">
    <property type="entry name" value="UbiA_sf"/>
</dbReference>
<protein>
    <submittedName>
        <fullName evidence="8">Uncharacterized protein</fullName>
    </submittedName>
</protein>
<evidence type="ECO:0000256" key="7">
    <source>
        <dbReference type="SAM" id="Phobius"/>
    </source>
</evidence>
<comment type="subcellular location">
    <subcellularLocation>
        <location evidence="1">Plastid</location>
        <location evidence="1">Chloroplast membrane</location>
        <topology evidence="1">Multi-pass membrane protein</topology>
    </subcellularLocation>
</comment>
<feature type="transmembrane region" description="Helical" evidence="7">
    <location>
        <begin position="471"/>
        <end position="489"/>
    </location>
</feature>
<keyword evidence="4 7" id="KW-0812">Transmembrane</keyword>
<evidence type="ECO:0000313" key="9">
    <source>
        <dbReference type="Proteomes" id="UP001459277"/>
    </source>
</evidence>
<feature type="transmembrane region" description="Helical" evidence="7">
    <location>
        <begin position="231"/>
        <end position="250"/>
    </location>
</feature>
<feature type="transmembrane region" description="Helical" evidence="7">
    <location>
        <begin position="363"/>
        <end position="385"/>
    </location>
</feature>
<dbReference type="GO" id="GO:0004659">
    <property type="term" value="F:prenyltransferase activity"/>
    <property type="evidence" value="ECO:0007669"/>
    <property type="project" value="InterPro"/>
</dbReference>
<keyword evidence="3" id="KW-0808">Transferase</keyword>
<name>A0AAW2E5S1_9ROSI</name>
<dbReference type="Gene3D" id="1.20.120.1780">
    <property type="entry name" value="UbiA prenyltransferase"/>
    <property type="match status" value="1"/>
</dbReference>
<dbReference type="InterPro" id="IPR000537">
    <property type="entry name" value="UbiA_prenyltransferase"/>
</dbReference>
<dbReference type="GO" id="GO:0031969">
    <property type="term" value="C:chloroplast membrane"/>
    <property type="evidence" value="ECO:0007669"/>
    <property type="project" value="UniProtKB-SubCell"/>
</dbReference>
<comment type="similarity">
    <text evidence="2">Belongs to the UbiA prenyltransferase family.</text>
</comment>
<evidence type="ECO:0000256" key="4">
    <source>
        <dbReference type="ARBA" id="ARBA00022692"/>
    </source>
</evidence>
<evidence type="ECO:0000256" key="3">
    <source>
        <dbReference type="ARBA" id="ARBA00022679"/>
    </source>
</evidence>
<dbReference type="Pfam" id="PF01040">
    <property type="entry name" value="UbiA"/>
    <property type="match status" value="1"/>
</dbReference>
<feature type="transmembrane region" description="Helical" evidence="7">
    <location>
        <begin position="440"/>
        <end position="459"/>
    </location>
</feature>
<feature type="transmembrane region" description="Helical" evidence="7">
    <location>
        <begin position="331"/>
        <end position="351"/>
    </location>
</feature>
<dbReference type="Gene3D" id="1.10.357.140">
    <property type="entry name" value="UbiA prenyltransferase"/>
    <property type="match status" value="1"/>
</dbReference>
<dbReference type="FunFam" id="1.10.357.140:FF:000011">
    <property type="entry name" value="Homogentisate phytyltransferase 1"/>
    <property type="match status" value="1"/>
</dbReference>
<evidence type="ECO:0000256" key="2">
    <source>
        <dbReference type="ARBA" id="ARBA00005985"/>
    </source>
</evidence>
<reference evidence="8 9" key="1">
    <citation type="submission" date="2024-01" db="EMBL/GenBank/DDBJ databases">
        <title>A telomere-to-telomere, gap-free genome of sweet tea (Lithocarpus litseifolius).</title>
        <authorList>
            <person name="Zhou J."/>
        </authorList>
    </citation>
    <scope>NUCLEOTIDE SEQUENCE [LARGE SCALE GENOMIC DNA]</scope>
    <source>
        <strain evidence="8">Zhou-2022a</strain>
        <tissue evidence="8">Leaf</tissue>
    </source>
</reference>
<dbReference type="PANTHER" id="PTHR43009">
    <property type="entry name" value="HOMOGENTISATE SOLANESYLTRANSFERASE, CHLOROPLASTIC"/>
    <property type="match status" value="1"/>
</dbReference>
<organism evidence="8 9">
    <name type="scientific">Lithocarpus litseifolius</name>
    <dbReference type="NCBI Taxonomy" id="425828"/>
    <lineage>
        <taxon>Eukaryota</taxon>
        <taxon>Viridiplantae</taxon>
        <taxon>Streptophyta</taxon>
        <taxon>Embryophyta</taxon>
        <taxon>Tracheophyta</taxon>
        <taxon>Spermatophyta</taxon>
        <taxon>Magnoliopsida</taxon>
        <taxon>eudicotyledons</taxon>
        <taxon>Gunneridae</taxon>
        <taxon>Pentapetalae</taxon>
        <taxon>rosids</taxon>
        <taxon>fabids</taxon>
        <taxon>Fagales</taxon>
        <taxon>Fagaceae</taxon>
        <taxon>Lithocarpus</taxon>
    </lineage>
</organism>
<keyword evidence="5 7" id="KW-1133">Transmembrane helix</keyword>
<gene>
    <name evidence="8" type="ORF">SO802_003555</name>
</gene>
<dbReference type="Proteomes" id="UP001459277">
    <property type="component" value="Unassembled WGS sequence"/>
</dbReference>
<accession>A0AAW2E5S1</accession>
<feature type="transmembrane region" description="Helical" evidence="7">
    <location>
        <begin position="270"/>
        <end position="290"/>
    </location>
</feature>
<keyword evidence="9" id="KW-1185">Reference proteome</keyword>
<comment type="caution">
    <text evidence="8">The sequence shown here is derived from an EMBL/GenBank/DDBJ whole genome shotgun (WGS) entry which is preliminary data.</text>
</comment>
<evidence type="ECO:0000313" key="8">
    <source>
        <dbReference type="EMBL" id="KAL0016486.1"/>
    </source>
</evidence>
<evidence type="ECO:0000256" key="5">
    <source>
        <dbReference type="ARBA" id="ARBA00022989"/>
    </source>
</evidence>
<keyword evidence="6 7" id="KW-0472">Membrane</keyword>
<dbReference type="InterPro" id="IPR044502">
    <property type="entry name" value="AtHST-like"/>
</dbReference>
<dbReference type="PANTHER" id="PTHR43009:SF7">
    <property type="entry name" value="HOMOGENTISATE GERANYLGERANYLTRANSFERASE, CHLOROPLASTIC"/>
    <property type="match status" value="1"/>
</dbReference>
<evidence type="ECO:0000256" key="1">
    <source>
        <dbReference type="ARBA" id="ARBA00004508"/>
    </source>
</evidence>
<feature type="transmembrane region" description="Helical" evidence="7">
    <location>
        <begin position="196"/>
        <end position="219"/>
    </location>
</feature>
<dbReference type="AlphaFoldDB" id="A0AAW2E5S1"/>
<proteinExistence type="inferred from homology"/>
<feature type="transmembrane region" description="Helical" evidence="7">
    <location>
        <begin position="302"/>
        <end position="319"/>
    </location>
</feature>
<dbReference type="EMBL" id="JAZDWU010000001">
    <property type="protein sequence ID" value="KAL0016486.1"/>
    <property type="molecule type" value="Genomic_DNA"/>
</dbReference>
<feature type="transmembrane region" description="Helical" evidence="7">
    <location>
        <begin position="411"/>
        <end position="431"/>
    </location>
</feature>
<dbReference type="NCBIfam" id="NF009525">
    <property type="entry name" value="PRK12887.1"/>
    <property type="match status" value="1"/>
</dbReference>
<evidence type="ECO:0000256" key="6">
    <source>
        <dbReference type="ARBA" id="ARBA00023136"/>
    </source>
</evidence>